<dbReference type="OrthoDB" id="5244745at2"/>
<feature type="domain" description="Response regulatory" evidence="4">
    <location>
        <begin position="49"/>
        <end position="164"/>
    </location>
</feature>
<dbReference type="PANTHER" id="PTHR44591">
    <property type="entry name" value="STRESS RESPONSE REGULATOR PROTEIN 1"/>
    <property type="match status" value="1"/>
</dbReference>
<evidence type="ECO:0000256" key="3">
    <source>
        <dbReference type="PROSITE-ProRule" id="PRU00169"/>
    </source>
</evidence>
<evidence type="ECO:0000256" key="2">
    <source>
        <dbReference type="ARBA" id="ARBA00023125"/>
    </source>
</evidence>
<accession>A0A4R4VYB8</accession>
<dbReference type="PROSITE" id="PS50110">
    <property type="entry name" value="RESPONSE_REGULATORY"/>
    <property type="match status" value="1"/>
</dbReference>
<evidence type="ECO:0000256" key="1">
    <source>
        <dbReference type="ARBA" id="ARBA00022553"/>
    </source>
</evidence>
<evidence type="ECO:0000313" key="5">
    <source>
        <dbReference type="EMBL" id="TDD11169.1"/>
    </source>
</evidence>
<sequence>MAEVNPRRSLDGPRLDRLLAESQRRARSAVEQAVDTEAGLQEIARPRPTVLVVEDDPSMSQALALILARSGFEVVGVAIEGGEAVAAVRRTRPDLVTMDLMLPGMDGWVATEIIAREHPSTRVVCVTAKDERADLLRGLAAGAVGFLTKPFSVDELVATLREVLRGGYPIAAAIMASLPPPGTARTAPAPAISLFTELEATVLRHLADNLSTPQIAAATGFTVQEVTELQALIVEKIKLRTALQDRGHRLGS</sequence>
<dbReference type="EMBL" id="SMKP01000222">
    <property type="protein sequence ID" value="TDD11169.1"/>
    <property type="molecule type" value="Genomic_DNA"/>
</dbReference>
<feature type="modified residue" description="4-aspartylphosphate" evidence="3">
    <location>
        <position position="99"/>
    </location>
</feature>
<dbReference type="GO" id="GO:0003677">
    <property type="term" value="F:DNA binding"/>
    <property type="evidence" value="ECO:0007669"/>
    <property type="project" value="UniProtKB-KW"/>
</dbReference>
<dbReference type="Proteomes" id="UP000294543">
    <property type="component" value="Unassembled WGS sequence"/>
</dbReference>
<keyword evidence="1 3" id="KW-0597">Phosphoprotein</keyword>
<dbReference type="InterPro" id="IPR011006">
    <property type="entry name" value="CheY-like_superfamily"/>
</dbReference>
<gene>
    <name evidence="5" type="ORF">E1294_45520</name>
</gene>
<dbReference type="SUPFAM" id="SSF52172">
    <property type="entry name" value="CheY-like"/>
    <property type="match status" value="1"/>
</dbReference>
<dbReference type="PANTHER" id="PTHR44591:SF3">
    <property type="entry name" value="RESPONSE REGULATORY DOMAIN-CONTAINING PROTEIN"/>
    <property type="match status" value="1"/>
</dbReference>
<comment type="caution">
    <text evidence="5">The sequence shown here is derived from an EMBL/GenBank/DDBJ whole genome shotgun (WGS) entry which is preliminary data.</text>
</comment>
<dbReference type="Pfam" id="PF00072">
    <property type="entry name" value="Response_reg"/>
    <property type="match status" value="1"/>
</dbReference>
<protein>
    <submittedName>
        <fullName evidence="5">Response regulator transcription factor</fullName>
    </submittedName>
</protein>
<dbReference type="RefSeq" id="WP_132517958.1">
    <property type="nucleotide sequence ID" value="NZ_SMKP01000222.1"/>
</dbReference>
<name>A0A4R4VYB8_9ACTN</name>
<keyword evidence="6" id="KW-1185">Reference proteome</keyword>
<proteinExistence type="predicted"/>
<organism evidence="5 6">
    <name type="scientific">Nonomuraea diastatica</name>
    <dbReference type="NCBI Taxonomy" id="1848329"/>
    <lineage>
        <taxon>Bacteria</taxon>
        <taxon>Bacillati</taxon>
        <taxon>Actinomycetota</taxon>
        <taxon>Actinomycetes</taxon>
        <taxon>Streptosporangiales</taxon>
        <taxon>Streptosporangiaceae</taxon>
        <taxon>Nonomuraea</taxon>
    </lineage>
</organism>
<dbReference type="AlphaFoldDB" id="A0A4R4VYB8"/>
<dbReference type="InterPro" id="IPR058245">
    <property type="entry name" value="NreC/VraR/RcsB-like_REC"/>
</dbReference>
<dbReference type="CDD" id="cd17535">
    <property type="entry name" value="REC_NarL-like"/>
    <property type="match status" value="1"/>
</dbReference>
<dbReference type="GO" id="GO:0000160">
    <property type="term" value="P:phosphorelay signal transduction system"/>
    <property type="evidence" value="ECO:0007669"/>
    <property type="project" value="InterPro"/>
</dbReference>
<dbReference type="InterPro" id="IPR050595">
    <property type="entry name" value="Bact_response_regulator"/>
</dbReference>
<dbReference type="InterPro" id="IPR001789">
    <property type="entry name" value="Sig_transdc_resp-reg_receiver"/>
</dbReference>
<dbReference type="SMART" id="SM00448">
    <property type="entry name" value="REC"/>
    <property type="match status" value="1"/>
</dbReference>
<dbReference type="Gene3D" id="3.40.50.2300">
    <property type="match status" value="1"/>
</dbReference>
<dbReference type="InterPro" id="IPR016032">
    <property type="entry name" value="Sig_transdc_resp-reg_C-effctor"/>
</dbReference>
<keyword evidence="2" id="KW-0238">DNA-binding</keyword>
<evidence type="ECO:0000313" key="6">
    <source>
        <dbReference type="Proteomes" id="UP000294543"/>
    </source>
</evidence>
<reference evidence="5 6" key="1">
    <citation type="submission" date="2019-03" db="EMBL/GenBank/DDBJ databases">
        <title>Draft genome sequences of novel Actinobacteria.</title>
        <authorList>
            <person name="Sahin N."/>
            <person name="Ay H."/>
            <person name="Saygin H."/>
        </authorList>
    </citation>
    <scope>NUCLEOTIDE SEQUENCE [LARGE SCALE GENOMIC DNA]</scope>
    <source>
        <strain evidence="5 6">KC712</strain>
    </source>
</reference>
<dbReference type="SUPFAM" id="SSF46894">
    <property type="entry name" value="C-terminal effector domain of the bipartite response regulators"/>
    <property type="match status" value="1"/>
</dbReference>
<dbReference type="GO" id="GO:0006355">
    <property type="term" value="P:regulation of DNA-templated transcription"/>
    <property type="evidence" value="ECO:0007669"/>
    <property type="project" value="InterPro"/>
</dbReference>
<evidence type="ECO:0000259" key="4">
    <source>
        <dbReference type="PROSITE" id="PS50110"/>
    </source>
</evidence>